<dbReference type="EMBL" id="QREG01000001">
    <property type="protein sequence ID" value="REE05809.1"/>
    <property type="molecule type" value="Genomic_DNA"/>
</dbReference>
<dbReference type="RefSeq" id="WP_115866308.1">
    <property type="nucleotide sequence ID" value="NZ_QREG01000001.1"/>
</dbReference>
<evidence type="ECO:0000256" key="1">
    <source>
        <dbReference type="SAM" id="Phobius"/>
    </source>
</evidence>
<proteinExistence type="predicted"/>
<sequence length="179" mass="20161">MKGKVLFNETQSFQYTWSWWLLIVIALGNIVLFGSGFYQQLVLGKPFGTKPAGDLTLVLVGSGTMLLLMVLAWLLHRVRLYVAIDHGAIHYRFPPFKKTTQTVNRADVEAIYVRKYKPILEYGGWGYRGALGKSKALNVAGKWGIQLEFTNGERLLLGTQKPEEAQAAVEKLKASWEKD</sequence>
<gene>
    <name evidence="2" type="ORF">C7460_101328</name>
</gene>
<reference evidence="2 3" key="1">
    <citation type="submission" date="2018-07" db="EMBL/GenBank/DDBJ databases">
        <title>Genomic Encyclopedia of Type Strains, Phase IV (KMG-IV): sequencing the most valuable type-strain genomes for metagenomic binning, comparative biology and taxonomic classification.</title>
        <authorList>
            <person name="Goeker M."/>
        </authorList>
    </citation>
    <scope>NUCLEOTIDE SEQUENCE [LARGE SCALE GENOMIC DNA]</scope>
    <source>
        <strain evidence="2 3">DSM 4134</strain>
    </source>
</reference>
<evidence type="ECO:0000313" key="3">
    <source>
        <dbReference type="Proteomes" id="UP000256779"/>
    </source>
</evidence>
<protein>
    <recommendedName>
        <fullName evidence="4">PH (Pleckstrin Homology) domain-containing protein</fullName>
    </recommendedName>
</protein>
<evidence type="ECO:0000313" key="2">
    <source>
        <dbReference type="EMBL" id="REE05809.1"/>
    </source>
</evidence>
<dbReference type="Proteomes" id="UP000256779">
    <property type="component" value="Unassembled WGS sequence"/>
</dbReference>
<name>A0A3D9LIF2_MARFU</name>
<dbReference type="OrthoDB" id="582675at2"/>
<accession>A0A3D9LIF2</accession>
<feature type="transmembrane region" description="Helical" evidence="1">
    <location>
        <begin position="20"/>
        <end position="43"/>
    </location>
</feature>
<feature type="transmembrane region" description="Helical" evidence="1">
    <location>
        <begin position="55"/>
        <end position="75"/>
    </location>
</feature>
<organism evidence="2 3">
    <name type="scientific">Marinoscillum furvescens DSM 4134</name>
    <dbReference type="NCBI Taxonomy" id="1122208"/>
    <lineage>
        <taxon>Bacteria</taxon>
        <taxon>Pseudomonadati</taxon>
        <taxon>Bacteroidota</taxon>
        <taxon>Cytophagia</taxon>
        <taxon>Cytophagales</taxon>
        <taxon>Reichenbachiellaceae</taxon>
        <taxon>Marinoscillum</taxon>
    </lineage>
</organism>
<keyword evidence="1" id="KW-1133">Transmembrane helix</keyword>
<dbReference type="AlphaFoldDB" id="A0A3D9LIF2"/>
<keyword evidence="1" id="KW-0472">Membrane</keyword>
<keyword evidence="3" id="KW-1185">Reference proteome</keyword>
<evidence type="ECO:0008006" key="4">
    <source>
        <dbReference type="Google" id="ProtNLM"/>
    </source>
</evidence>
<keyword evidence="1" id="KW-0812">Transmembrane</keyword>
<comment type="caution">
    <text evidence="2">The sequence shown here is derived from an EMBL/GenBank/DDBJ whole genome shotgun (WGS) entry which is preliminary data.</text>
</comment>